<feature type="domain" description="Inositol polyphosphate-related phosphatase" evidence="1">
    <location>
        <begin position="296"/>
        <end position="654"/>
    </location>
</feature>
<evidence type="ECO:0000313" key="2">
    <source>
        <dbReference type="EMBL" id="ORY41444.1"/>
    </source>
</evidence>
<name>A0A1Y2C3H6_9BASI</name>
<dbReference type="EMBL" id="MCGR01000136">
    <property type="protein sequence ID" value="ORY41444.1"/>
    <property type="molecule type" value="Genomic_DNA"/>
</dbReference>
<keyword evidence="2" id="KW-0540">Nuclease</keyword>
<dbReference type="GO" id="GO:0004527">
    <property type="term" value="F:exonuclease activity"/>
    <property type="evidence" value="ECO:0007669"/>
    <property type="project" value="UniProtKB-KW"/>
</dbReference>
<evidence type="ECO:0000313" key="3">
    <source>
        <dbReference type="Proteomes" id="UP000193467"/>
    </source>
</evidence>
<keyword evidence="2" id="KW-0255">Endonuclease</keyword>
<dbReference type="InterPro" id="IPR036691">
    <property type="entry name" value="Endo/exonu/phosph_ase_sf"/>
</dbReference>
<dbReference type="AlphaFoldDB" id="A0A1Y2C3H6"/>
<sequence length="687" mass="76083">MEFRATGADEPANDGRYAWAGTKEGHLFEVDTVELCIVSSRLNVHLSPVVGIYRVGRSMVTLEESGKVLIWGTFDSPDAPQLAGTFKSQRVPDKQNFYAIVGNELWTSSGPVTKPGSSAVSMRSPQIRVYDPTTTGSFSVLPRPMTTPESVGHVGAVTASAIVPSQDHLVYLGHDNGFVSVWDRKTYACLFVQRVSPYMITSLVGVGKNLWAGFRTGLIYVYDVRSEPWTVTKAWKAHKETVLKIVVDPASLWTDETLQVASMGSDMAIHLWDGLLRDDWLDAELNLRQPDFCTFRSIRTLCISWNIDASKPQDLSGTPQNLDFLRDVMLSTESPDIISFGFQEMIDLEDKKLTAKSMLLGKKKGDSKFSDGISSSYRLWHDKLVQAVRLVMPPECPYTVVHVGDMIGLFSCIFVKSSESATLRDVAKITVKTGMGGRHGNKGAILARFVIDDTSLCFINCHLAAGQSHRRQRDHDLVDILEDKSAFSGLGSSSPGAYAPGGDGTTVFDHELCILSGDLNYRIDARRDNVIAASMDGTFETLLPYDQLLKGLATNQTFRLRSFKEPVITFAPTYKYDPGTDSYDSSAKKRIPAWCDRILYRPSDELANSLIPPSGADREDKITPLPQQYRRWEVNVSDHRPISSSFDMQVKSIGAAKRALVWEEIESAWFGVESAMIAEARDYYGGG</sequence>
<dbReference type="STRING" id="106004.A0A1Y2C3H6"/>
<dbReference type="OrthoDB" id="2248459at2759"/>
<dbReference type="GO" id="GO:0004439">
    <property type="term" value="F:phosphatidylinositol-4,5-bisphosphate 5-phosphatase activity"/>
    <property type="evidence" value="ECO:0007669"/>
    <property type="project" value="TreeGrafter"/>
</dbReference>
<organism evidence="2 3">
    <name type="scientific">Leucosporidium creatinivorum</name>
    <dbReference type="NCBI Taxonomy" id="106004"/>
    <lineage>
        <taxon>Eukaryota</taxon>
        <taxon>Fungi</taxon>
        <taxon>Dikarya</taxon>
        <taxon>Basidiomycota</taxon>
        <taxon>Pucciniomycotina</taxon>
        <taxon>Microbotryomycetes</taxon>
        <taxon>Leucosporidiales</taxon>
        <taxon>Leucosporidium</taxon>
    </lineage>
</organism>
<dbReference type="InterPro" id="IPR046985">
    <property type="entry name" value="IP5"/>
</dbReference>
<evidence type="ECO:0000259" key="1">
    <source>
        <dbReference type="SMART" id="SM00128"/>
    </source>
</evidence>
<dbReference type="Gene3D" id="2.130.10.10">
    <property type="entry name" value="YVTN repeat-like/Quinoprotein amine dehydrogenase"/>
    <property type="match status" value="1"/>
</dbReference>
<dbReference type="SUPFAM" id="SSF56219">
    <property type="entry name" value="DNase I-like"/>
    <property type="match status" value="1"/>
</dbReference>
<dbReference type="SUPFAM" id="SSF50998">
    <property type="entry name" value="Quinoprotein alcohol dehydrogenase-like"/>
    <property type="match status" value="1"/>
</dbReference>
<dbReference type="InterPro" id="IPR001680">
    <property type="entry name" value="WD40_rpt"/>
</dbReference>
<dbReference type="FunCoup" id="A0A1Y2C3H6">
    <property type="interactions" value="37"/>
</dbReference>
<protein>
    <submittedName>
        <fullName evidence="2">Endonuclease/exonuclease/phosphatase</fullName>
    </submittedName>
</protein>
<gene>
    <name evidence="2" type="ORF">BCR35DRAFT_322972</name>
</gene>
<dbReference type="GO" id="GO:0004519">
    <property type="term" value="F:endonuclease activity"/>
    <property type="evidence" value="ECO:0007669"/>
    <property type="project" value="UniProtKB-KW"/>
</dbReference>
<keyword evidence="2" id="KW-0269">Exonuclease</keyword>
<dbReference type="PANTHER" id="PTHR11200">
    <property type="entry name" value="INOSITOL 5-PHOSPHATASE"/>
    <property type="match status" value="1"/>
</dbReference>
<dbReference type="GO" id="GO:0046856">
    <property type="term" value="P:phosphatidylinositol dephosphorylation"/>
    <property type="evidence" value="ECO:0007669"/>
    <property type="project" value="InterPro"/>
</dbReference>
<comment type="caution">
    <text evidence="2">The sequence shown here is derived from an EMBL/GenBank/DDBJ whole genome shotgun (WGS) entry which is preliminary data.</text>
</comment>
<dbReference type="PANTHER" id="PTHR11200:SF240">
    <property type="entry name" value="INOSITOL POLYPHOSPHATE 5-PHOSPHATASE C9G1.10C-RELATED"/>
    <property type="match status" value="1"/>
</dbReference>
<dbReference type="Proteomes" id="UP000193467">
    <property type="component" value="Unassembled WGS sequence"/>
</dbReference>
<keyword evidence="2" id="KW-0378">Hydrolase</keyword>
<dbReference type="InterPro" id="IPR015943">
    <property type="entry name" value="WD40/YVTN_repeat-like_dom_sf"/>
</dbReference>
<dbReference type="SMART" id="SM00320">
    <property type="entry name" value="WD40"/>
    <property type="match status" value="2"/>
</dbReference>
<dbReference type="InParanoid" id="A0A1Y2C3H6"/>
<accession>A0A1Y2C3H6</accession>
<keyword evidence="3" id="KW-1185">Reference proteome</keyword>
<reference evidence="2 3" key="1">
    <citation type="submission" date="2016-07" db="EMBL/GenBank/DDBJ databases">
        <title>Pervasive Adenine N6-methylation of Active Genes in Fungi.</title>
        <authorList>
            <consortium name="DOE Joint Genome Institute"/>
            <person name="Mondo S.J."/>
            <person name="Dannebaum R.O."/>
            <person name="Kuo R.C."/>
            <person name="Labutti K."/>
            <person name="Haridas S."/>
            <person name="Kuo A."/>
            <person name="Salamov A."/>
            <person name="Ahrendt S.R."/>
            <person name="Lipzen A."/>
            <person name="Sullivan W."/>
            <person name="Andreopoulos W.B."/>
            <person name="Clum A."/>
            <person name="Lindquist E."/>
            <person name="Daum C."/>
            <person name="Ramamoorthy G.K."/>
            <person name="Gryganskyi A."/>
            <person name="Culley D."/>
            <person name="Magnuson J.K."/>
            <person name="James T.Y."/>
            <person name="O'Malley M.A."/>
            <person name="Stajich J.E."/>
            <person name="Spatafora J.W."/>
            <person name="Visel A."/>
            <person name="Grigoriev I.V."/>
        </authorList>
    </citation>
    <scope>NUCLEOTIDE SEQUENCE [LARGE SCALE GENOMIC DNA]</scope>
    <source>
        <strain evidence="2 3">62-1032</strain>
    </source>
</reference>
<dbReference type="Pfam" id="PF22669">
    <property type="entry name" value="Exo_endo_phos2"/>
    <property type="match status" value="1"/>
</dbReference>
<dbReference type="InterPro" id="IPR011047">
    <property type="entry name" value="Quinoprotein_ADH-like_sf"/>
</dbReference>
<dbReference type="InterPro" id="IPR000300">
    <property type="entry name" value="IPPc"/>
</dbReference>
<dbReference type="SMART" id="SM00128">
    <property type="entry name" value="IPPc"/>
    <property type="match status" value="1"/>
</dbReference>
<proteinExistence type="predicted"/>
<dbReference type="Gene3D" id="3.60.10.10">
    <property type="entry name" value="Endonuclease/exonuclease/phosphatase"/>
    <property type="match status" value="1"/>
</dbReference>